<dbReference type="AlphaFoldDB" id="A0A2S4MDB8"/>
<dbReference type="Proteomes" id="UP000237381">
    <property type="component" value="Unassembled WGS sequence"/>
</dbReference>
<reference evidence="2 3" key="1">
    <citation type="submission" date="2018-01" db="EMBL/GenBank/DDBJ databases">
        <title>Genomic Encyclopedia of Type Strains, Phase III (KMG-III): the genomes of soil and plant-associated and newly described type strains.</title>
        <authorList>
            <person name="Whitman W."/>
        </authorList>
    </citation>
    <scope>NUCLEOTIDE SEQUENCE [LARGE SCALE GENOMIC DNA]</scope>
    <source>
        <strain evidence="2 3">JCM 18070</strain>
    </source>
</reference>
<dbReference type="Pfam" id="PF07157">
    <property type="entry name" value="DNA_circ_N"/>
    <property type="match status" value="1"/>
</dbReference>
<proteinExistence type="predicted"/>
<evidence type="ECO:0000313" key="3">
    <source>
        <dbReference type="Proteomes" id="UP000237381"/>
    </source>
</evidence>
<sequence>MSYWTDLLQASFNGVPFGVEAEGGKFGRRWARHEYPYRDTPWMEDLGRRAREHRITGFLLENDQVYGGGPVIQQKLLMIRAAETPGLGQLVHPSLGTLTGAIDGGIEFIARWNQGLIYELHFDFVESGQPQFPNVSTSTLAGVTAAAMTADTAASDSFISRAEVALKQGAAVVKMAQSTVSLWAAQAQGLVNDARNIYKFVYGMQGGSYGRYFGGRLNGFNPSAALQATQQAGVTVSSLMAQGTVLRATVTNSGNTLSNIAGELGL</sequence>
<accession>A0A2S4MDB8</accession>
<feature type="domain" description="DNA circulation N-terminal" evidence="1">
    <location>
        <begin position="7"/>
        <end position="99"/>
    </location>
</feature>
<gene>
    <name evidence="2" type="ORF">B0G62_10450</name>
</gene>
<evidence type="ECO:0000259" key="1">
    <source>
        <dbReference type="Pfam" id="PF07157"/>
    </source>
</evidence>
<organism evidence="2 3">
    <name type="scientific">Paraburkholderia eburnea</name>
    <dbReference type="NCBI Taxonomy" id="1189126"/>
    <lineage>
        <taxon>Bacteria</taxon>
        <taxon>Pseudomonadati</taxon>
        <taxon>Pseudomonadota</taxon>
        <taxon>Betaproteobacteria</taxon>
        <taxon>Burkholderiales</taxon>
        <taxon>Burkholderiaceae</taxon>
        <taxon>Paraburkholderia</taxon>
    </lineage>
</organism>
<evidence type="ECO:0000313" key="2">
    <source>
        <dbReference type="EMBL" id="POR52753.1"/>
    </source>
</evidence>
<keyword evidence="3" id="KW-1185">Reference proteome</keyword>
<dbReference type="EMBL" id="PQGA01000004">
    <property type="protein sequence ID" value="POR52753.1"/>
    <property type="molecule type" value="Genomic_DNA"/>
</dbReference>
<name>A0A2S4MDB8_9BURK</name>
<protein>
    <submittedName>
        <fullName evidence="2">DNA circularization protein</fullName>
    </submittedName>
</protein>
<comment type="caution">
    <text evidence="2">The sequence shown here is derived from an EMBL/GenBank/DDBJ whole genome shotgun (WGS) entry which is preliminary data.</text>
</comment>
<dbReference type="InterPro" id="IPR009826">
    <property type="entry name" value="DNA_circ_N"/>
</dbReference>
<dbReference type="RefSeq" id="WP_167401221.1">
    <property type="nucleotide sequence ID" value="NZ_PQGA01000004.1"/>
</dbReference>